<proteinExistence type="predicted"/>
<reference evidence="1 2" key="1">
    <citation type="submission" date="2015-12" db="EMBL/GenBank/DDBJ databases">
        <authorList>
            <person name="Shamseldin A."/>
            <person name="Moawad H."/>
            <person name="Abd El-Rahim W.M."/>
            <person name="Sadowsky M.J."/>
        </authorList>
    </citation>
    <scope>NUCLEOTIDE SEQUENCE [LARGE SCALE GENOMIC DNA]</scope>
    <source>
        <strain evidence="1 2">S43</strain>
    </source>
</reference>
<dbReference type="EMBL" id="LOMZ01000002">
    <property type="protein sequence ID" value="PLC10841.1"/>
    <property type="molecule type" value="Genomic_DNA"/>
</dbReference>
<accession>A0A2N4SXY7</accession>
<organism evidence="1 2">
    <name type="scientific">Kocuria flava</name>
    <dbReference type="NCBI Taxonomy" id="446860"/>
    <lineage>
        <taxon>Bacteria</taxon>
        <taxon>Bacillati</taxon>
        <taxon>Actinomycetota</taxon>
        <taxon>Actinomycetes</taxon>
        <taxon>Micrococcales</taxon>
        <taxon>Micrococcaceae</taxon>
        <taxon>Kocuria</taxon>
    </lineage>
</organism>
<evidence type="ECO:0000313" key="2">
    <source>
        <dbReference type="Proteomes" id="UP000234632"/>
    </source>
</evidence>
<comment type="caution">
    <text evidence="1">The sequence shown here is derived from an EMBL/GenBank/DDBJ whole genome shotgun (WGS) entry which is preliminary data.</text>
</comment>
<sequence>MSSFTPSGAGTLKSTSTLLAPEEEFPTALSELPVLEIHVLHSRVCRQLDHEYLTDPAGAHPVTLDRHHELVAELDDRDAA</sequence>
<dbReference type="AlphaFoldDB" id="A0A2N4SXY7"/>
<evidence type="ECO:0000313" key="1">
    <source>
        <dbReference type="EMBL" id="PLC10841.1"/>
    </source>
</evidence>
<gene>
    <name evidence="1" type="ORF">AUQ48_16085</name>
</gene>
<dbReference type="Proteomes" id="UP000234632">
    <property type="component" value="Unassembled WGS sequence"/>
</dbReference>
<protein>
    <submittedName>
        <fullName evidence="1">Uncharacterized protein</fullName>
    </submittedName>
</protein>
<name>A0A2N4SXY7_9MICC</name>